<dbReference type="EMBL" id="CM029042">
    <property type="protein sequence ID" value="KAG2617241.1"/>
    <property type="molecule type" value="Genomic_DNA"/>
</dbReference>
<sequence>MAIEATLNMAAKCPELKAKAQLPRCTYNPAYILSLGPRLRGCNGSRNNKAGRLPAHDLARSFMQKRPLVSHEIKHSGVRM</sequence>
<name>A0A8T0TZA1_PANVG</name>
<reference evidence="1" key="1">
    <citation type="submission" date="2020-05" db="EMBL/GenBank/DDBJ databases">
        <title>WGS assembly of Panicum virgatum.</title>
        <authorList>
            <person name="Lovell J.T."/>
            <person name="Jenkins J."/>
            <person name="Shu S."/>
            <person name="Juenger T.E."/>
            <person name="Schmutz J."/>
        </authorList>
    </citation>
    <scope>NUCLEOTIDE SEQUENCE</scope>
    <source>
        <strain evidence="1">AP13</strain>
    </source>
</reference>
<dbReference type="AlphaFoldDB" id="A0A8T0TZA1"/>
<organism evidence="1 2">
    <name type="scientific">Panicum virgatum</name>
    <name type="common">Blackwell switchgrass</name>
    <dbReference type="NCBI Taxonomy" id="38727"/>
    <lineage>
        <taxon>Eukaryota</taxon>
        <taxon>Viridiplantae</taxon>
        <taxon>Streptophyta</taxon>
        <taxon>Embryophyta</taxon>
        <taxon>Tracheophyta</taxon>
        <taxon>Spermatophyta</taxon>
        <taxon>Magnoliopsida</taxon>
        <taxon>Liliopsida</taxon>
        <taxon>Poales</taxon>
        <taxon>Poaceae</taxon>
        <taxon>PACMAD clade</taxon>
        <taxon>Panicoideae</taxon>
        <taxon>Panicodae</taxon>
        <taxon>Paniceae</taxon>
        <taxon>Panicinae</taxon>
        <taxon>Panicum</taxon>
        <taxon>Panicum sect. Hiantes</taxon>
    </lineage>
</organism>
<protein>
    <submittedName>
        <fullName evidence="1">Uncharacterized protein</fullName>
    </submittedName>
</protein>
<gene>
    <name evidence="1" type="ORF">PVAP13_3NG179357</name>
</gene>
<evidence type="ECO:0000313" key="2">
    <source>
        <dbReference type="Proteomes" id="UP000823388"/>
    </source>
</evidence>
<keyword evidence="2" id="KW-1185">Reference proteome</keyword>
<comment type="caution">
    <text evidence="1">The sequence shown here is derived from an EMBL/GenBank/DDBJ whole genome shotgun (WGS) entry which is preliminary data.</text>
</comment>
<accession>A0A8T0TZA1</accession>
<dbReference type="Proteomes" id="UP000823388">
    <property type="component" value="Chromosome 3N"/>
</dbReference>
<proteinExistence type="predicted"/>
<evidence type="ECO:0000313" key="1">
    <source>
        <dbReference type="EMBL" id="KAG2617241.1"/>
    </source>
</evidence>